<gene>
    <name evidence="5" type="ORF">GCM10011340_27430</name>
</gene>
<dbReference type="SUPFAM" id="SSF53474">
    <property type="entry name" value="alpha/beta-Hydrolases"/>
    <property type="match status" value="1"/>
</dbReference>
<feature type="compositionally biased region" description="Basic and acidic residues" evidence="2">
    <location>
        <begin position="160"/>
        <end position="176"/>
    </location>
</feature>
<protein>
    <submittedName>
        <fullName evidence="5">Peptidase S9</fullName>
    </submittedName>
</protein>
<dbReference type="Pfam" id="PF00326">
    <property type="entry name" value="Peptidase_S9"/>
    <property type="match status" value="1"/>
</dbReference>
<dbReference type="Proteomes" id="UP000658258">
    <property type="component" value="Unassembled WGS sequence"/>
</dbReference>
<dbReference type="InterPro" id="IPR029058">
    <property type="entry name" value="AB_hydrolase_fold"/>
</dbReference>
<evidence type="ECO:0000259" key="4">
    <source>
        <dbReference type="Pfam" id="PF00326"/>
    </source>
</evidence>
<comment type="caution">
    <text evidence="5">The sequence shown here is derived from an EMBL/GenBank/DDBJ whole genome shotgun (WGS) entry which is preliminary data.</text>
</comment>
<evidence type="ECO:0000256" key="1">
    <source>
        <dbReference type="ARBA" id="ARBA00022801"/>
    </source>
</evidence>
<proteinExistence type="predicted"/>
<evidence type="ECO:0000256" key="3">
    <source>
        <dbReference type="SAM" id="SignalP"/>
    </source>
</evidence>
<dbReference type="InterPro" id="IPR001375">
    <property type="entry name" value="Peptidase_S9_cat"/>
</dbReference>
<keyword evidence="1" id="KW-0378">Hydrolase</keyword>
<keyword evidence="6" id="KW-1185">Reference proteome</keyword>
<feature type="signal peptide" evidence="3">
    <location>
        <begin position="1"/>
        <end position="21"/>
    </location>
</feature>
<dbReference type="EMBL" id="BNAG01000004">
    <property type="protein sequence ID" value="GHE70283.1"/>
    <property type="molecule type" value="Genomic_DNA"/>
</dbReference>
<keyword evidence="3" id="KW-0732">Signal</keyword>
<dbReference type="PANTHER" id="PTHR42776">
    <property type="entry name" value="SERINE PEPTIDASE S9 FAMILY MEMBER"/>
    <property type="match status" value="1"/>
</dbReference>
<name>A0ABQ3I725_9BACT</name>
<accession>A0ABQ3I725</accession>
<feature type="domain" description="Peptidase S9 prolyl oligopeptidase catalytic" evidence="4">
    <location>
        <begin position="762"/>
        <end position="941"/>
    </location>
</feature>
<feature type="region of interest" description="Disordered" evidence="2">
    <location>
        <begin position="160"/>
        <end position="210"/>
    </location>
</feature>
<dbReference type="RefSeq" id="WP_189630858.1">
    <property type="nucleotide sequence ID" value="NZ_BNAG01000004.1"/>
</dbReference>
<evidence type="ECO:0000313" key="5">
    <source>
        <dbReference type="EMBL" id="GHE70283.1"/>
    </source>
</evidence>
<feature type="chain" id="PRO_5046971443" evidence="3">
    <location>
        <begin position="22"/>
        <end position="989"/>
    </location>
</feature>
<evidence type="ECO:0000313" key="6">
    <source>
        <dbReference type="Proteomes" id="UP000658258"/>
    </source>
</evidence>
<dbReference type="PANTHER" id="PTHR42776:SF27">
    <property type="entry name" value="DIPEPTIDYL PEPTIDASE FAMILY MEMBER 6"/>
    <property type="match status" value="1"/>
</dbReference>
<dbReference type="Gene3D" id="3.40.50.1820">
    <property type="entry name" value="alpha/beta hydrolase"/>
    <property type="match status" value="1"/>
</dbReference>
<organism evidence="5 6">
    <name type="scientific">Roseivirga thermotolerans</name>
    <dbReference type="NCBI Taxonomy" id="1758176"/>
    <lineage>
        <taxon>Bacteria</taxon>
        <taxon>Pseudomonadati</taxon>
        <taxon>Bacteroidota</taxon>
        <taxon>Cytophagia</taxon>
        <taxon>Cytophagales</taxon>
        <taxon>Roseivirgaceae</taxon>
        <taxon>Roseivirga</taxon>
    </lineage>
</organism>
<dbReference type="SUPFAM" id="SSF82171">
    <property type="entry name" value="DPP6 N-terminal domain-like"/>
    <property type="match status" value="1"/>
</dbReference>
<reference evidence="6" key="1">
    <citation type="journal article" date="2019" name="Int. J. Syst. Evol. Microbiol.">
        <title>The Global Catalogue of Microorganisms (GCM) 10K type strain sequencing project: providing services to taxonomists for standard genome sequencing and annotation.</title>
        <authorList>
            <consortium name="The Broad Institute Genomics Platform"/>
            <consortium name="The Broad Institute Genome Sequencing Center for Infectious Disease"/>
            <person name="Wu L."/>
            <person name="Ma J."/>
        </authorList>
    </citation>
    <scope>NUCLEOTIDE SEQUENCE [LARGE SCALE GENOMIC DNA]</scope>
    <source>
        <strain evidence="6">CGMCC 1.15111</strain>
    </source>
</reference>
<sequence>MSTIRIRLTVLFSVLVSIAWAQKKPLTHDVYDDWKGIQSVSISNDGNWAGWRIAPQVGDAQLELRNLNNSNSIVIDRVSRYAFSNNSQFVVGEIKPAYEEERTLKLKKTPSSKMPKDSLFIVSLSNGEIKKFARVKNYQLPRESSEWVAWQYEKPLPEKKKVEKKEEPNNEEEGAKNKRKKKNKKKQPEPKETPEPEEVEDPRAKSKGTELVLFNMRTGEMKSFEGVMEYDFSEKGNLLVYEFDEIDSLNPSGLYAYNTQTGETVTLSTGMTDYKKVAIHEDGNMLAFFATASDKKDEEKFWSIMGWKAGDSQAQIWIDSTNRGIPEGWMVGDNSSIRFSESGQRMYFGTAPKPMKYAYESDTTILKEERPEVDVWSYNDPYIQPMQKLQAGRERNRTYEAVFHINNRRLVQLEGTDLESVYVDTDNDRSFYLAMDDQRFRTQYTWDTQLPRDYYKVDALTGRVELLLESTVGYASLSPGGKYLSWFNQEDGNYYTMNVTSGKITNLTADMEVSFADELHDSPSLASSYGSPGWSEGDEAFYLYDRYDIWKFDPENRSAAQNMTQGHGRANQLVYRYQRMDREEEYVNTSGKAVVSVFNEWTKASGYAYASMASAGVPEVIVMKDMSVFGLEKAEDAERVLVRMSTYEEYPEVYMANSLQMDGLTKLTDMDAQEDPYKWGTAELVEFESGFDGEVMQAILYKPENFDPNKKYPMIVYFYERRSNSLHSHPSPAPSASTVNIPYFVSNDYLVLVPDIKYEIGHPGKSAMDHVVPATKAVMAKGFVDEKRMAIQGQSWGGYQVAYIVTKTDMYAAAGAGAPVSNMTSAYGGVRWGSGMSRMFQYEKTQSRIGGTLWDKFDLYVENSPLFGVPNINTPLFIMHNDADGAVPWYQGIEFYMALRRLQKPSWMVVYNDEAHNLRERKNRKDLSVRMGQFFDHYLKDAPMPEWMAYGLPATLKGRTLRYELVDEQTEEKINEGASLKLEKGKGQN</sequence>
<evidence type="ECO:0000256" key="2">
    <source>
        <dbReference type="SAM" id="MobiDB-lite"/>
    </source>
</evidence>